<dbReference type="SUPFAM" id="SSF90123">
    <property type="entry name" value="ABC transporter transmembrane region"/>
    <property type="match status" value="2"/>
</dbReference>
<keyword evidence="4" id="KW-0547">Nucleotide-binding</keyword>
<feature type="transmembrane region" description="Helical" evidence="8">
    <location>
        <begin position="51"/>
        <end position="70"/>
    </location>
</feature>
<feature type="transmembrane region" description="Helical" evidence="8">
    <location>
        <begin position="545"/>
        <end position="566"/>
    </location>
</feature>
<dbReference type="SMART" id="SM00382">
    <property type="entry name" value="AAA"/>
    <property type="match status" value="2"/>
</dbReference>
<evidence type="ECO:0008006" key="13">
    <source>
        <dbReference type="Google" id="ProtNLM"/>
    </source>
</evidence>
<feature type="transmembrane region" description="Helical" evidence="8">
    <location>
        <begin position="328"/>
        <end position="350"/>
    </location>
</feature>
<dbReference type="InterPro" id="IPR050173">
    <property type="entry name" value="ABC_transporter_C-like"/>
</dbReference>
<dbReference type="CDD" id="cd18579">
    <property type="entry name" value="ABC_6TM_ABCC_D1"/>
    <property type="match status" value="1"/>
</dbReference>
<feature type="transmembrane region" description="Helical" evidence="8">
    <location>
        <begin position="1022"/>
        <end position="1044"/>
    </location>
</feature>
<keyword evidence="7 8" id="KW-0472">Membrane</keyword>
<name>A0A9W8YXZ0_9PEZI</name>
<evidence type="ECO:0000256" key="5">
    <source>
        <dbReference type="ARBA" id="ARBA00022840"/>
    </source>
</evidence>
<dbReference type="PANTHER" id="PTHR24223:SF345">
    <property type="entry name" value="ABC MULTIDRUG TRANSPORTER (EUROFUNG)"/>
    <property type="match status" value="1"/>
</dbReference>
<dbReference type="GO" id="GO:0016887">
    <property type="term" value="F:ATP hydrolysis activity"/>
    <property type="evidence" value="ECO:0007669"/>
    <property type="project" value="InterPro"/>
</dbReference>
<evidence type="ECO:0000256" key="7">
    <source>
        <dbReference type="ARBA" id="ARBA00023136"/>
    </source>
</evidence>
<dbReference type="InterPro" id="IPR017871">
    <property type="entry name" value="ABC_transporter-like_CS"/>
</dbReference>
<comment type="subcellular location">
    <subcellularLocation>
        <location evidence="1">Membrane</location>
        <topology evidence="1">Multi-pass membrane protein</topology>
    </subcellularLocation>
</comment>
<comment type="caution">
    <text evidence="11">The sequence shown here is derived from an EMBL/GenBank/DDBJ whole genome shotgun (WGS) entry which is preliminary data.</text>
</comment>
<dbReference type="InterPro" id="IPR044746">
    <property type="entry name" value="ABCC_6TM_D1"/>
</dbReference>
<feature type="transmembrane region" description="Helical" evidence="8">
    <location>
        <begin position="278"/>
        <end position="300"/>
    </location>
</feature>
<reference evidence="11" key="1">
    <citation type="submission" date="2022-10" db="EMBL/GenBank/DDBJ databases">
        <title>Tapping the CABI collections for fungal endophytes: first genome assemblies for Collariella, Neodidymelliopsis, Ascochyta clinopodiicola, Didymella pomorum, Didymosphaeria variabile, Neocosmospora piperis and Neocucurbitaria cava.</title>
        <authorList>
            <person name="Hill R."/>
        </authorList>
    </citation>
    <scope>NUCLEOTIDE SEQUENCE</scope>
    <source>
        <strain evidence="11">IMI 355082</strain>
    </source>
</reference>
<dbReference type="CDD" id="cd18580">
    <property type="entry name" value="ABC_6TM_ABCC_D2"/>
    <property type="match status" value="1"/>
</dbReference>
<feature type="transmembrane region" description="Helical" evidence="8">
    <location>
        <begin position="1145"/>
        <end position="1163"/>
    </location>
</feature>
<evidence type="ECO:0000313" key="12">
    <source>
        <dbReference type="Proteomes" id="UP001140453"/>
    </source>
</evidence>
<evidence type="ECO:0000259" key="10">
    <source>
        <dbReference type="PROSITE" id="PS50929"/>
    </source>
</evidence>
<dbReference type="Proteomes" id="UP001140453">
    <property type="component" value="Unassembled WGS sequence"/>
</dbReference>
<protein>
    <recommendedName>
        <fullName evidence="13">ABC transporter</fullName>
    </recommendedName>
</protein>
<dbReference type="PROSITE" id="PS50929">
    <property type="entry name" value="ABC_TM1F"/>
    <property type="match status" value="2"/>
</dbReference>
<dbReference type="EMBL" id="JAPEVB010000002">
    <property type="protein sequence ID" value="KAJ4394029.1"/>
    <property type="molecule type" value="Genomic_DNA"/>
</dbReference>
<dbReference type="Pfam" id="PF00664">
    <property type="entry name" value="ABC_membrane"/>
    <property type="match status" value="2"/>
</dbReference>
<dbReference type="PROSITE" id="PS00211">
    <property type="entry name" value="ABC_TRANSPORTER_1"/>
    <property type="match status" value="1"/>
</dbReference>
<keyword evidence="5" id="KW-0067">ATP-binding</keyword>
<dbReference type="InterPro" id="IPR011527">
    <property type="entry name" value="ABC1_TM_dom"/>
</dbReference>
<feature type="domain" description="ABC transporter" evidence="9">
    <location>
        <begin position="611"/>
        <end position="841"/>
    </location>
</feature>
<dbReference type="Pfam" id="PF00005">
    <property type="entry name" value="ABC_tran"/>
    <property type="match status" value="2"/>
</dbReference>
<proteinExistence type="predicted"/>
<dbReference type="CDD" id="cd03250">
    <property type="entry name" value="ABCC_MRP_domain1"/>
    <property type="match status" value="1"/>
</dbReference>
<dbReference type="PANTHER" id="PTHR24223">
    <property type="entry name" value="ATP-BINDING CASSETTE SUB-FAMILY C"/>
    <property type="match status" value="1"/>
</dbReference>
<feature type="domain" description="ABC transmembrane type-1" evidence="10">
    <location>
        <begin position="295"/>
        <end position="567"/>
    </location>
</feature>
<dbReference type="PROSITE" id="PS50893">
    <property type="entry name" value="ABC_TRANSPORTER_2"/>
    <property type="match status" value="2"/>
</dbReference>
<dbReference type="InterPro" id="IPR036640">
    <property type="entry name" value="ABC1_TM_sf"/>
</dbReference>
<feature type="transmembrane region" description="Helical" evidence="8">
    <location>
        <begin position="1113"/>
        <end position="1133"/>
    </location>
</feature>
<dbReference type="InterPro" id="IPR003593">
    <property type="entry name" value="AAA+_ATPase"/>
</dbReference>
<evidence type="ECO:0000313" key="11">
    <source>
        <dbReference type="EMBL" id="KAJ4394029.1"/>
    </source>
</evidence>
<keyword evidence="3 8" id="KW-0812">Transmembrane</keyword>
<dbReference type="Gene3D" id="3.40.50.300">
    <property type="entry name" value="P-loop containing nucleotide triphosphate hydrolases"/>
    <property type="match status" value="2"/>
</dbReference>
<dbReference type="OrthoDB" id="4139357at2759"/>
<feature type="transmembrane region" description="Helical" evidence="8">
    <location>
        <begin position="894"/>
        <end position="914"/>
    </location>
</feature>
<keyword evidence="6 8" id="KW-1133">Transmembrane helix</keyword>
<evidence type="ECO:0000256" key="8">
    <source>
        <dbReference type="SAM" id="Phobius"/>
    </source>
</evidence>
<dbReference type="SUPFAM" id="SSF52540">
    <property type="entry name" value="P-loop containing nucleoside triphosphate hydrolases"/>
    <property type="match status" value="2"/>
</dbReference>
<dbReference type="Gene3D" id="1.20.1560.10">
    <property type="entry name" value="ABC transporter type 1, transmembrane domain"/>
    <property type="match status" value="2"/>
</dbReference>
<evidence type="ECO:0000256" key="3">
    <source>
        <dbReference type="ARBA" id="ARBA00022692"/>
    </source>
</evidence>
<evidence type="ECO:0000256" key="4">
    <source>
        <dbReference type="ARBA" id="ARBA00022741"/>
    </source>
</evidence>
<dbReference type="InterPro" id="IPR044726">
    <property type="entry name" value="ABCC_6TM_D2"/>
</dbReference>
<organism evidence="11 12">
    <name type="scientific">Gnomoniopsis smithogilvyi</name>
    <dbReference type="NCBI Taxonomy" id="1191159"/>
    <lineage>
        <taxon>Eukaryota</taxon>
        <taxon>Fungi</taxon>
        <taxon>Dikarya</taxon>
        <taxon>Ascomycota</taxon>
        <taxon>Pezizomycotina</taxon>
        <taxon>Sordariomycetes</taxon>
        <taxon>Sordariomycetidae</taxon>
        <taxon>Diaporthales</taxon>
        <taxon>Gnomoniaceae</taxon>
        <taxon>Gnomoniopsis</taxon>
    </lineage>
</organism>
<dbReference type="GO" id="GO:0005524">
    <property type="term" value="F:ATP binding"/>
    <property type="evidence" value="ECO:0007669"/>
    <property type="project" value="UniProtKB-KW"/>
</dbReference>
<evidence type="ECO:0000256" key="1">
    <source>
        <dbReference type="ARBA" id="ARBA00004141"/>
    </source>
</evidence>
<sequence length="1464" mass="160497">MVYEIVAYTKLTLSRQTSVLSRLPFSLSLKVDLLQRGHSELVAMEYPLKPASWLLLISGFASAVFLVLLPHNLWRLHHCSTKVYPSWHGKIKAAACVLYAGVQLALLVRSTNDDSGTSVYAIIEASLSLSASLGLIWLSTLVHKRSIRPSNLTVAYLLLKLCLWSQWAPMTNHARGGWFVFALPCSTLILLSLELRNKTPLLLEAFAHEPPEVTTGFFGNAFFWWINPILARGYSTTLGEDDIPMLDQNTSSKASSQAILQAWDQRAKPEHGSTLPFVLLRCLHVPFLSAIVPRIFVVIFRLSQPLLIRHTIRFVTAPSVSNDRLDGYWIIAAAAVVYIGMATSNSVYLHRLDRLEIMIRSALTAMLFDRTLQARGSDKEDGRVVTLMSNDISNVENSGAMVHETWGQALEVVVGLSLLAREVGWLWPVPLVFIFCCSRVSRYVAIHLKTEQGKWNTATQQRISVTGTMLGAMKNIKMLGMQQVVADHVEYFRRQEMNAAQGVRWLMVAYNASANALGMFAPVLTIVLCVIIAGMGGRTLDIETAFTTIAILAMITHPANMIMTIVPRAVVSFSSFERIQEYLLTEVSPIGPVLLIKGQLTSAIPRSDFAIGLSNATIAHLSSSKSILRDVSVKVPRGSITIVTGPVGSGKTTLAQAILGEARIISGSICVDSNHIAYCSQVPWLPNQTIRDIILGPKGGEQQDWAWYQKTIHFCCLKSDLDALPDGDLTSVGSKGLNISGGQRQRLALARALYSRGEVFVLDDSFSALDCRTQDQVIDNLLGPEGLLRKLGSTVVWISNTTQHFHLAGNVIVLADGAVKESGTWKQLRKDDPQLLDFITTNNAASLPLDTLPRHHIFGKPKSTVTNSVIEASYQNGDWSLYSYYFHASNPFNIILLITANALCAFFMTIPAYWIKIWTESAQPAAFFYTAIYVALLLAAWFSTNGTMFSTHLLIAPTSGLVLHSRLLRTIVNAPLSYFSDTDTGSTLNRFGSDLQLVDKALAPALAALSTQVFKLLVQTTILLLSQPLIAIALPPSILVVYIVQKVYLRTSRQLRILELSRRATVLSFLTETVAGAHTIRAFGWQPLTAQKASHVLDCSQRPLYLLLCLQRWLNIVLDLLIAAVAVSVVTAAVRLRGSTTGGEVGVALNVILVASATLLKLVTNWADLETSLGAVVRLRDVERGTPGEEEMARSTYTLPENWPSPGTIVFRGVTTCYKADSGALALNNLSLNIEAGQTVVVCGRTGSGKSSLLLSLLRLLEIAEGMIAVNGVNIASLSRATIREGVFITVAQEAFFLPQSSVRFNLDPDGRAKTQVIVDALKRVGLWEQFRTDKMDSEGDDVVLSTPLSSLPTLSTGQTQLLALSRALVRRQILSYPSLSTYTDMQPIKPIILLDEVTSSLDPITEEMINNTIQSEFVNGGHTVLMVTHKLASITGKLRHGQDIVVWMSEGKVERIEYAGEGV</sequence>
<keyword evidence="2" id="KW-0813">Transport</keyword>
<feature type="transmembrane region" description="Helical" evidence="8">
    <location>
        <begin position="926"/>
        <end position="944"/>
    </location>
</feature>
<keyword evidence="12" id="KW-1185">Reference proteome</keyword>
<evidence type="ECO:0000256" key="6">
    <source>
        <dbReference type="ARBA" id="ARBA00022989"/>
    </source>
</evidence>
<feature type="domain" description="ABC transporter" evidence="9">
    <location>
        <begin position="1209"/>
        <end position="1464"/>
    </location>
</feature>
<dbReference type="InterPro" id="IPR003439">
    <property type="entry name" value="ABC_transporter-like_ATP-bd"/>
</dbReference>
<dbReference type="InterPro" id="IPR027417">
    <property type="entry name" value="P-loop_NTPase"/>
</dbReference>
<dbReference type="GO" id="GO:0016020">
    <property type="term" value="C:membrane"/>
    <property type="evidence" value="ECO:0007669"/>
    <property type="project" value="UniProtKB-SubCell"/>
</dbReference>
<feature type="domain" description="ABC transmembrane type-1" evidence="10">
    <location>
        <begin position="895"/>
        <end position="1171"/>
    </location>
</feature>
<evidence type="ECO:0000259" key="9">
    <source>
        <dbReference type="PROSITE" id="PS50893"/>
    </source>
</evidence>
<feature type="transmembrane region" description="Helical" evidence="8">
    <location>
        <begin position="120"/>
        <end position="142"/>
    </location>
</feature>
<gene>
    <name evidence="11" type="ORF">N0V93_003246</name>
</gene>
<feature type="transmembrane region" description="Helical" evidence="8">
    <location>
        <begin position="514"/>
        <end position="533"/>
    </location>
</feature>
<evidence type="ECO:0000256" key="2">
    <source>
        <dbReference type="ARBA" id="ARBA00022448"/>
    </source>
</evidence>
<accession>A0A9W8YXZ0</accession>
<dbReference type="GO" id="GO:0140359">
    <property type="term" value="F:ABC-type transporter activity"/>
    <property type="evidence" value="ECO:0007669"/>
    <property type="project" value="InterPro"/>
</dbReference>